<dbReference type="PANTHER" id="PTHR21650">
    <property type="entry name" value="MEMBRALIN/KINETOCHORE PROTEIN NUF2"/>
    <property type="match status" value="1"/>
</dbReference>
<evidence type="ECO:0000256" key="12">
    <source>
        <dbReference type="SAM" id="Coils"/>
    </source>
</evidence>
<feature type="coiled-coil region" evidence="12">
    <location>
        <begin position="378"/>
        <end position="405"/>
    </location>
</feature>
<name>A0AAD8D1E2_ACIOX</name>
<dbReference type="Pfam" id="PF03800">
    <property type="entry name" value="Nuf2"/>
    <property type="match status" value="1"/>
</dbReference>
<proteinExistence type="inferred from homology"/>
<keyword evidence="7" id="KW-0995">Kinetochore</keyword>
<dbReference type="GO" id="GO:0051383">
    <property type="term" value="P:kinetochore organization"/>
    <property type="evidence" value="ECO:0007669"/>
    <property type="project" value="TreeGrafter"/>
</dbReference>
<gene>
    <name evidence="14" type="primary">nuf2-b</name>
    <name evidence="14" type="ORF">AOXY_G18926</name>
</gene>
<keyword evidence="6" id="KW-0498">Mitosis</keyword>
<evidence type="ECO:0000256" key="9">
    <source>
        <dbReference type="ARBA" id="ARBA00023242"/>
    </source>
</evidence>
<feature type="domain" description="Kinetochore protein Nuf2 N-terminal" evidence="13">
    <location>
        <begin position="5"/>
        <end position="145"/>
    </location>
</feature>
<dbReference type="Gene3D" id="1.10.418.60">
    <property type="entry name" value="Ncd80 complex, Nuf2 subunit"/>
    <property type="match status" value="1"/>
</dbReference>
<protein>
    <submittedName>
        <fullName evidence="14">Kinetochore protein Nuf2-like</fullName>
    </submittedName>
</protein>
<keyword evidence="4" id="KW-0158">Chromosome</keyword>
<keyword evidence="9" id="KW-0539">Nucleus</keyword>
<reference evidence="14" key="1">
    <citation type="submission" date="2022-02" db="EMBL/GenBank/DDBJ databases">
        <title>Atlantic sturgeon de novo genome assembly.</title>
        <authorList>
            <person name="Stock M."/>
            <person name="Klopp C."/>
            <person name="Guiguen Y."/>
            <person name="Cabau C."/>
            <person name="Parinello H."/>
            <person name="Santidrian Yebra-Pimentel E."/>
            <person name="Kuhl H."/>
            <person name="Dirks R.P."/>
            <person name="Guessner J."/>
            <person name="Wuertz S."/>
            <person name="Du K."/>
            <person name="Schartl M."/>
        </authorList>
    </citation>
    <scope>NUCLEOTIDE SEQUENCE</scope>
    <source>
        <strain evidence="14">STURGEONOMICS-FGT-2020</strain>
        <tissue evidence="14">Whole blood</tissue>
    </source>
</reference>
<dbReference type="GO" id="GO:0031262">
    <property type="term" value="C:Ndc80 complex"/>
    <property type="evidence" value="ECO:0007669"/>
    <property type="project" value="InterPro"/>
</dbReference>
<dbReference type="InterPro" id="IPR005549">
    <property type="entry name" value="Kinetochore_Nuf2_N"/>
</dbReference>
<evidence type="ECO:0000256" key="7">
    <source>
        <dbReference type="ARBA" id="ARBA00022838"/>
    </source>
</evidence>
<dbReference type="GO" id="GO:0045132">
    <property type="term" value="P:meiotic chromosome segregation"/>
    <property type="evidence" value="ECO:0007669"/>
    <property type="project" value="TreeGrafter"/>
</dbReference>
<sequence length="450" mass="52348">MEENLTFPVYKVEEILAFLRSDVLAGPESRNFTKSDIVPTPKPDSIQRLYMRILQLVFGFRPDCHYMMPVNENIQHPLIYEGILPIASIYLRMCQFLPMCHVYDFQMNDLLNPKAKRTIFILCGIMNFLHFRNLRREIYLDHLQGYKSAVEKSQSIAKGINEAELKITKLTTIPPQQQAEFKELSSAVTDLHHAMSQESQAVNSINEEIAQLKSEHAEKTLKLNNKKVDLATLKEDQARLKSLIVESPEELRNEKEKMKETVKKIKQSIEKTNVNLVELQNKIQGSIKCQEEFQSFYKLQLDLQGGMEKMNSLIAEVDSNISDVVERQRKDLKNMSTDETQYKRAVGMKMDKKTKLQIRRQKKQEVKDQQVQIMFGECNQVQDKREDVLKQIKQVIDENQQVKAKLQFLTECCSNETAKAQALYDSLMGVLEQYHERLARHAEKSIERKM</sequence>
<accession>A0AAD8D1E2</accession>
<dbReference type="EMBL" id="JAGXEW010000018">
    <property type="protein sequence ID" value="KAK1161408.1"/>
    <property type="molecule type" value="Genomic_DNA"/>
</dbReference>
<dbReference type="AlphaFoldDB" id="A0AAD8D1E2"/>
<evidence type="ECO:0000259" key="13">
    <source>
        <dbReference type="Pfam" id="PF03800"/>
    </source>
</evidence>
<evidence type="ECO:0000256" key="11">
    <source>
        <dbReference type="ARBA" id="ARBA00023328"/>
    </source>
</evidence>
<dbReference type="PANTHER" id="PTHR21650:SF2">
    <property type="entry name" value="KINETOCHORE PROTEIN NUF2"/>
    <property type="match status" value="1"/>
</dbReference>
<dbReference type="InterPro" id="IPR038275">
    <property type="entry name" value="Nuf2_N_sf"/>
</dbReference>
<comment type="subcellular location">
    <subcellularLocation>
        <location evidence="2">Chromosome</location>
        <location evidence="2">Centromere</location>
        <location evidence="2">Kinetochore</location>
    </subcellularLocation>
    <subcellularLocation>
        <location evidence="1">Nucleus</location>
    </subcellularLocation>
</comment>
<dbReference type="GO" id="GO:0051301">
    <property type="term" value="P:cell division"/>
    <property type="evidence" value="ECO:0007669"/>
    <property type="project" value="UniProtKB-KW"/>
</dbReference>
<evidence type="ECO:0000256" key="6">
    <source>
        <dbReference type="ARBA" id="ARBA00022776"/>
    </source>
</evidence>
<organism evidence="14 15">
    <name type="scientific">Acipenser oxyrinchus oxyrinchus</name>
    <dbReference type="NCBI Taxonomy" id="40147"/>
    <lineage>
        <taxon>Eukaryota</taxon>
        <taxon>Metazoa</taxon>
        <taxon>Chordata</taxon>
        <taxon>Craniata</taxon>
        <taxon>Vertebrata</taxon>
        <taxon>Euteleostomi</taxon>
        <taxon>Actinopterygii</taxon>
        <taxon>Chondrostei</taxon>
        <taxon>Acipenseriformes</taxon>
        <taxon>Acipenseridae</taxon>
        <taxon>Acipenser</taxon>
    </lineage>
</organism>
<evidence type="ECO:0000256" key="2">
    <source>
        <dbReference type="ARBA" id="ARBA00004629"/>
    </source>
</evidence>
<comment type="similarity">
    <text evidence="3">Belongs to the NUF2 family.</text>
</comment>
<keyword evidence="5" id="KW-0132">Cell division</keyword>
<keyword evidence="8 12" id="KW-0175">Coiled coil</keyword>
<evidence type="ECO:0000256" key="5">
    <source>
        <dbReference type="ARBA" id="ARBA00022618"/>
    </source>
</evidence>
<dbReference type="GO" id="GO:0005634">
    <property type="term" value="C:nucleus"/>
    <property type="evidence" value="ECO:0007669"/>
    <property type="project" value="UniProtKB-SubCell"/>
</dbReference>
<dbReference type="GO" id="GO:0044877">
    <property type="term" value="F:protein-containing complex binding"/>
    <property type="evidence" value="ECO:0007669"/>
    <property type="project" value="TreeGrafter"/>
</dbReference>
<evidence type="ECO:0000256" key="4">
    <source>
        <dbReference type="ARBA" id="ARBA00022454"/>
    </source>
</evidence>
<keyword evidence="11" id="KW-0137">Centromere</keyword>
<feature type="coiled-coil region" evidence="12">
    <location>
        <begin position="251"/>
        <end position="282"/>
    </location>
</feature>
<feature type="coiled-coil region" evidence="12">
    <location>
        <begin position="195"/>
        <end position="222"/>
    </location>
</feature>
<keyword evidence="10" id="KW-0131">Cell cycle</keyword>
<dbReference type="GO" id="GO:0007052">
    <property type="term" value="P:mitotic spindle organization"/>
    <property type="evidence" value="ECO:0007669"/>
    <property type="project" value="TreeGrafter"/>
</dbReference>
<evidence type="ECO:0000256" key="10">
    <source>
        <dbReference type="ARBA" id="ARBA00023306"/>
    </source>
</evidence>
<evidence type="ECO:0000256" key="3">
    <source>
        <dbReference type="ARBA" id="ARBA00005498"/>
    </source>
</evidence>
<dbReference type="Proteomes" id="UP001230051">
    <property type="component" value="Unassembled WGS sequence"/>
</dbReference>
<keyword evidence="15" id="KW-1185">Reference proteome</keyword>
<comment type="caution">
    <text evidence="14">The sequence shown here is derived from an EMBL/GenBank/DDBJ whole genome shotgun (WGS) entry which is preliminary data.</text>
</comment>
<evidence type="ECO:0000313" key="15">
    <source>
        <dbReference type="Proteomes" id="UP001230051"/>
    </source>
</evidence>
<evidence type="ECO:0000313" key="14">
    <source>
        <dbReference type="EMBL" id="KAK1161408.1"/>
    </source>
</evidence>
<dbReference type="GO" id="GO:0051315">
    <property type="term" value="P:attachment of mitotic spindle microtubules to kinetochore"/>
    <property type="evidence" value="ECO:0007669"/>
    <property type="project" value="TreeGrafter"/>
</dbReference>
<evidence type="ECO:0000256" key="1">
    <source>
        <dbReference type="ARBA" id="ARBA00004123"/>
    </source>
</evidence>
<evidence type="ECO:0000256" key="8">
    <source>
        <dbReference type="ARBA" id="ARBA00023054"/>
    </source>
</evidence>